<proteinExistence type="predicted"/>
<sequence>MADITSTAIRYGHIFVDGDDQYLFVSHLARGAQCHVQLVVKVSPQAGELLIRKVAIHRLESPMLISEDNESRAGLYLQEQARLTQVQPNIVHLYSVNNVESFPIPIGHPRHVHRVSYMRYYNGGSLEQLFESYKRRGQLIPRPLIRRLAWQFMYSLDRPVLHRDLEMRNIFVHFEENSNVPDFYIGDFGSAMIGPFAPGTEVLLRDIQSLHETIVRLLNCPSTSRSLGAPSGDGPECLLRDWLSKLHRLAFPEGPDSRGTVLPDLAPLLNDIAAMTAPVPRIRRTPAALSLPLYHDTREAAEDVSQIHGPWYVARVRNDPISGLPGIVEVDETKTYHRPNRHNSESDTDDDL</sequence>
<protein>
    <submittedName>
        <fullName evidence="3">Serine/threonine-protein kinase Nek6</fullName>
    </submittedName>
</protein>
<dbReference type="AlphaFoldDB" id="A0A194WAD9"/>
<accession>A0A194WAD9</accession>
<dbReference type="InterPro" id="IPR011009">
    <property type="entry name" value="Kinase-like_dom_sf"/>
</dbReference>
<evidence type="ECO:0000259" key="2">
    <source>
        <dbReference type="PROSITE" id="PS50011"/>
    </source>
</evidence>
<dbReference type="SUPFAM" id="SSF56112">
    <property type="entry name" value="Protein kinase-like (PK-like)"/>
    <property type="match status" value="1"/>
</dbReference>
<dbReference type="GO" id="GO:0004672">
    <property type="term" value="F:protein kinase activity"/>
    <property type="evidence" value="ECO:0007669"/>
    <property type="project" value="InterPro"/>
</dbReference>
<dbReference type="SMART" id="SM00220">
    <property type="entry name" value="S_TKc"/>
    <property type="match status" value="1"/>
</dbReference>
<feature type="region of interest" description="Disordered" evidence="1">
    <location>
        <begin position="332"/>
        <end position="352"/>
    </location>
</feature>
<dbReference type="PROSITE" id="PS50011">
    <property type="entry name" value="PROTEIN_KINASE_DOM"/>
    <property type="match status" value="1"/>
</dbReference>
<evidence type="ECO:0000256" key="1">
    <source>
        <dbReference type="SAM" id="MobiDB-lite"/>
    </source>
</evidence>
<dbReference type="Proteomes" id="UP000078559">
    <property type="component" value="Chromosome 10"/>
</dbReference>
<dbReference type="GO" id="GO:0005524">
    <property type="term" value="F:ATP binding"/>
    <property type="evidence" value="ECO:0007669"/>
    <property type="project" value="InterPro"/>
</dbReference>
<keyword evidence="3" id="KW-0418">Kinase</keyword>
<evidence type="ECO:0000313" key="3">
    <source>
        <dbReference type="EMBL" id="KUI73085.1"/>
    </source>
</evidence>
<reference evidence="3" key="1">
    <citation type="submission" date="2014-12" db="EMBL/GenBank/DDBJ databases">
        <title>Genome Sequence of Valsa Canker Pathogens Uncovers a Specific Adaption of Colonization on Woody Bark.</title>
        <authorList>
            <person name="Yin Z."/>
            <person name="Liu H."/>
            <person name="Gao X."/>
            <person name="Li Z."/>
            <person name="Song N."/>
            <person name="Ke X."/>
            <person name="Dai Q."/>
            <person name="Wu Y."/>
            <person name="Sun Y."/>
            <person name="Xu J.-R."/>
            <person name="Kang Z.K."/>
            <person name="Wang L."/>
            <person name="Huang L."/>
        </authorList>
    </citation>
    <scope>NUCLEOTIDE SEQUENCE [LARGE SCALE GENOMIC DNA]</scope>
    <source>
        <strain evidence="3">03-8</strain>
    </source>
</reference>
<keyword evidence="3" id="KW-0808">Transferase</keyword>
<dbReference type="InterPro" id="IPR000719">
    <property type="entry name" value="Prot_kinase_dom"/>
</dbReference>
<dbReference type="EMBL" id="CM003107">
    <property type="protein sequence ID" value="KUI73085.1"/>
    <property type="molecule type" value="Genomic_DNA"/>
</dbReference>
<dbReference type="OrthoDB" id="4062651at2759"/>
<keyword evidence="4" id="KW-1185">Reference proteome</keyword>
<dbReference type="Gene3D" id="1.10.510.10">
    <property type="entry name" value="Transferase(Phosphotransferase) domain 1"/>
    <property type="match status" value="1"/>
</dbReference>
<feature type="domain" description="Protein kinase" evidence="2">
    <location>
        <begin position="22"/>
        <end position="352"/>
    </location>
</feature>
<evidence type="ECO:0000313" key="4">
    <source>
        <dbReference type="Proteomes" id="UP000078559"/>
    </source>
</evidence>
<organism evidence="3 4">
    <name type="scientific">Cytospora mali</name>
    <name type="common">Apple Valsa canker fungus</name>
    <name type="synonym">Valsa mali</name>
    <dbReference type="NCBI Taxonomy" id="578113"/>
    <lineage>
        <taxon>Eukaryota</taxon>
        <taxon>Fungi</taxon>
        <taxon>Dikarya</taxon>
        <taxon>Ascomycota</taxon>
        <taxon>Pezizomycotina</taxon>
        <taxon>Sordariomycetes</taxon>
        <taxon>Sordariomycetidae</taxon>
        <taxon>Diaporthales</taxon>
        <taxon>Cytosporaceae</taxon>
        <taxon>Cytospora</taxon>
    </lineage>
</organism>
<dbReference type="SMR" id="A0A194WAD9"/>
<name>A0A194WAD9_CYTMA</name>
<gene>
    <name evidence="3" type="ORF">VM1G_11903</name>
</gene>